<feature type="compositionally biased region" description="Polar residues" evidence="1">
    <location>
        <begin position="1"/>
        <end position="11"/>
    </location>
</feature>
<feature type="compositionally biased region" description="Basic residues" evidence="1">
    <location>
        <begin position="18"/>
        <end position="28"/>
    </location>
</feature>
<accession>A0A816QHM0</accession>
<sequence>MECQSLQSPTERATISSARRHSTTRRRGNSSTSSHVQILNRNFKRATSTPRPTRRSGRGLNQSSIDNPSSILTNESNINVHISLVSPSPSTNPPRRSQVTVPPLPFGCSSDDEQHHKQNVQPTTRSGKMKKDAVFSYFTLRPDGRYDCNICHQTLLQRTPSVAFTADIWKSGARKYYISLTAHLFDKDFEVVPLVLSLRQLTGRHLAVNVQSFIMFELDEKFQIMSEQRVGIATDCGREMVAATLHGLFGPRYACIAHVWNNVIKNGLCLWSPPNPTK</sequence>
<evidence type="ECO:0000313" key="3">
    <source>
        <dbReference type="Proteomes" id="UP000663856"/>
    </source>
</evidence>
<dbReference type="Proteomes" id="UP000663856">
    <property type="component" value="Unassembled WGS sequence"/>
</dbReference>
<feature type="compositionally biased region" description="Polar residues" evidence="1">
    <location>
        <begin position="60"/>
        <end position="80"/>
    </location>
</feature>
<comment type="caution">
    <text evidence="2">The sequence shown here is derived from an EMBL/GenBank/DDBJ whole genome shotgun (WGS) entry which is preliminary data.</text>
</comment>
<gene>
    <name evidence="2" type="ORF">WKI299_LOCUS12125</name>
</gene>
<feature type="compositionally biased region" description="Low complexity" evidence="1">
    <location>
        <begin position="86"/>
        <end position="97"/>
    </location>
</feature>
<reference evidence="2" key="1">
    <citation type="submission" date="2021-02" db="EMBL/GenBank/DDBJ databases">
        <authorList>
            <person name="Nowell W R."/>
        </authorList>
    </citation>
    <scope>NUCLEOTIDE SEQUENCE</scope>
</reference>
<evidence type="ECO:0000313" key="2">
    <source>
        <dbReference type="EMBL" id="CAF2061054.1"/>
    </source>
</evidence>
<proteinExistence type="predicted"/>
<evidence type="ECO:0000256" key="1">
    <source>
        <dbReference type="SAM" id="MobiDB-lite"/>
    </source>
</evidence>
<protein>
    <submittedName>
        <fullName evidence="2">Uncharacterized protein</fullName>
    </submittedName>
</protein>
<dbReference type="EMBL" id="CAJNRF010004550">
    <property type="protein sequence ID" value="CAF2061054.1"/>
    <property type="molecule type" value="Genomic_DNA"/>
</dbReference>
<dbReference type="SUPFAM" id="SSF53098">
    <property type="entry name" value="Ribonuclease H-like"/>
    <property type="match status" value="1"/>
</dbReference>
<feature type="region of interest" description="Disordered" evidence="1">
    <location>
        <begin position="1"/>
        <end position="126"/>
    </location>
</feature>
<name>A0A816QHM0_9BILA</name>
<dbReference type="AlphaFoldDB" id="A0A816QHM0"/>
<dbReference type="InterPro" id="IPR012337">
    <property type="entry name" value="RNaseH-like_sf"/>
</dbReference>
<organism evidence="2 3">
    <name type="scientific">Rotaria magnacalcarata</name>
    <dbReference type="NCBI Taxonomy" id="392030"/>
    <lineage>
        <taxon>Eukaryota</taxon>
        <taxon>Metazoa</taxon>
        <taxon>Spiralia</taxon>
        <taxon>Gnathifera</taxon>
        <taxon>Rotifera</taxon>
        <taxon>Eurotatoria</taxon>
        <taxon>Bdelloidea</taxon>
        <taxon>Philodinida</taxon>
        <taxon>Philodinidae</taxon>
        <taxon>Rotaria</taxon>
    </lineage>
</organism>